<evidence type="ECO:0000256" key="4">
    <source>
        <dbReference type="ARBA" id="ARBA00022801"/>
    </source>
</evidence>
<evidence type="ECO:0000259" key="10">
    <source>
        <dbReference type="Pfam" id="PF22456"/>
    </source>
</evidence>
<dbReference type="InterPro" id="IPR011765">
    <property type="entry name" value="Pept_M16_N"/>
</dbReference>
<feature type="domain" description="Coenzyme PQQ synthesis protein F-like C-terminal lobe" evidence="10">
    <location>
        <begin position="710"/>
        <end position="810"/>
    </location>
</feature>
<evidence type="ECO:0000256" key="1">
    <source>
        <dbReference type="ARBA" id="ARBA00007261"/>
    </source>
</evidence>
<feature type="domain" description="Peptidase M16 C-terminal" evidence="8">
    <location>
        <begin position="114"/>
        <end position="296"/>
    </location>
</feature>
<dbReference type="Pfam" id="PF16187">
    <property type="entry name" value="Peptidase_M16_M"/>
    <property type="match status" value="1"/>
</dbReference>
<evidence type="ECO:0000256" key="5">
    <source>
        <dbReference type="ARBA" id="ARBA00022833"/>
    </source>
</evidence>
<reference evidence="11" key="2">
    <citation type="submission" date="2025-09" db="UniProtKB">
        <authorList>
            <consortium name="Ensembl"/>
        </authorList>
    </citation>
    <scope>IDENTIFICATION</scope>
</reference>
<keyword evidence="4" id="KW-0378">Hydrolase</keyword>
<keyword evidence="6" id="KW-0482">Metalloprotease</keyword>
<feature type="domain" description="Peptidase M16 middle/third" evidence="9">
    <location>
        <begin position="303"/>
        <end position="582"/>
    </location>
</feature>
<dbReference type="OMA" id="INQVMEH"/>
<dbReference type="InterPro" id="IPR011249">
    <property type="entry name" value="Metalloenz_LuxS/M16"/>
</dbReference>
<name>S4RDH1_PETMA</name>
<evidence type="ECO:0000256" key="6">
    <source>
        <dbReference type="ARBA" id="ARBA00023049"/>
    </source>
</evidence>
<keyword evidence="2" id="KW-0645">Protease</keyword>
<dbReference type="Pfam" id="PF05193">
    <property type="entry name" value="Peptidase_M16_C"/>
    <property type="match status" value="1"/>
</dbReference>
<comment type="similarity">
    <text evidence="1">Belongs to the peptidase M16 family.</text>
</comment>
<accession>S4RDH1</accession>
<dbReference type="Pfam" id="PF22456">
    <property type="entry name" value="PqqF-like_C_4"/>
    <property type="match status" value="1"/>
</dbReference>
<dbReference type="GO" id="GO:0046872">
    <property type="term" value="F:metal ion binding"/>
    <property type="evidence" value="ECO:0007669"/>
    <property type="project" value="UniProtKB-KW"/>
</dbReference>
<sequence>YPCENSLDDFLRRHGGSDNAGTDCEHTTYTLDQNTYLQLALHRWAQFFISPLMKRERESMEREVQTVDREFHEASGVSDGGTLAKTSHTMGQLFWGNSASLLHSARAHGLDAHAALRQFHQRHYSACRMTLAVQSRESLDQLEEWVTEIFSKMPNNGLTRVDFSSQGPPFEMETFHKLYRVPVKKLHILHITWSLPPLSPSLHRVKPLTYLYWLLGHEGEGSVTATLRQRLWATSLSCGNSESGFEQNSTHCLFSFRITLTDIGMDNFYPVVHVVFQYLKMLQQLRPQERSYREIQHIEANDFRFQNQEEPIDTVENLFENLQRYAAHDVIVGDQLLMDYQPEVIAAATDLMTPGRANLLLLSPNHAARSDHVTEGRFNTRYSVEDIDLAWVDLWTGYFPLSLDLHLPELNPYIGTDFSLVGNHQQQQHHQQEEAESDYPWLIACDGQGSLWYKLDRTFLVPKAYLNFQLISPLIQESAENQLLLDLMVMSVSHCVSTRLYPASVARLHYRLSAGDRHLGIHCSGHNHTLPLLFRALVLSPSQLVFDAMLEQIRRSLHNAIIKPDKLGRDVRLCLLETERRSLSNRLFCATNATTTTTTTSTTNATVISAERLREFARHFLASVRVQGLAQGNLTAEEAFELMDFLCEKVGGSGTGPPLPLTFRVSRLPEKCRRSCRLASRNHRDSGSDVTVYYQFGPCTIRENVLMELLVMHMEEPCFDFLRTKHSLGYHVYAMCRCTSGILGLSINVSCQSSKHSTSYVESKIEGFLSRYEVSLSHLTQDDFKSQVNALVSRKRCEDSHLGQEVEHNWEEVLTGQLLFCRVQKEVEALMSLRCEELSEFFSAVRRHRRILSIHVIGSSEVKGEGPEVT</sequence>
<dbReference type="InterPro" id="IPR007863">
    <property type="entry name" value="Peptidase_M16_C"/>
</dbReference>
<evidence type="ECO:0000256" key="2">
    <source>
        <dbReference type="ARBA" id="ARBA00022670"/>
    </source>
</evidence>
<protein>
    <submittedName>
        <fullName evidence="11">Nardilysin b (N-arginine dibasic convertase)</fullName>
    </submittedName>
</protein>
<evidence type="ECO:0000313" key="11">
    <source>
        <dbReference type="Ensembl" id="ENSPMAP00000003253.1"/>
    </source>
</evidence>
<dbReference type="GO" id="GO:0008237">
    <property type="term" value="F:metallopeptidase activity"/>
    <property type="evidence" value="ECO:0007669"/>
    <property type="project" value="UniProtKB-KW"/>
</dbReference>
<dbReference type="HOGENOM" id="CLU_004639_1_0_1"/>
<keyword evidence="3" id="KW-0479">Metal-binding</keyword>
<evidence type="ECO:0000259" key="8">
    <source>
        <dbReference type="Pfam" id="PF05193"/>
    </source>
</evidence>
<dbReference type="SUPFAM" id="SSF63411">
    <property type="entry name" value="LuxS/MPP-like metallohydrolase"/>
    <property type="match status" value="4"/>
</dbReference>
<dbReference type="STRING" id="7757.ENSPMAP00000003253"/>
<evidence type="ECO:0000256" key="3">
    <source>
        <dbReference type="ARBA" id="ARBA00022723"/>
    </source>
</evidence>
<keyword evidence="5" id="KW-0862">Zinc</keyword>
<feature type="domain" description="Peptidase M16 N-terminal" evidence="7">
    <location>
        <begin position="5"/>
        <end position="70"/>
    </location>
</feature>
<dbReference type="FunFam" id="3.30.830.10:FF:000005">
    <property type="entry name" value="nardilysin isoform X1"/>
    <property type="match status" value="1"/>
</dbReference>
<evidence type="ECO:0000259" key="9">
    <source>
        <dbReference type="Pfam" id="PF16187"/>
    </source>
</evidence>
<dbReference type="PANTHER" id="PTHR43690:SF18">
    <property type="entry name" value="INSULIN-DEGRADING ENZYME-RELATED"/>
    <property type="match status" value="1"/>
</dbReference>
<proteinExistence type="inferred from homology"/>
<dbReference type="InterPro" id="IPR054734">
    <property type="entry name" value="PqqF-like_C_4"/>
</dbReference>
<evidence type="ECO:0000259" key="7">
    <source>
        <dbReference type="Pfam" id="PF00675"/>
    </source>
</evidence>
<dbReference type="Pfam" id="PF00675">
    <property type="entry name" value="Peptidase_M16"/>
    <property type="match status" value="1"/>
</dbReference>
<dbReference type="InterPro" id="IPR032632">
    <property type="entry name" value="Peptidase_M16_M"/>
</dbReference>
<dbReference type="AlphaFoldDB" id="S4RDH1"/>
<dbReference type="InterPro" id="IPR050626">
    <property type="entry name" value="Peptidase_M16"/>
</dbReference>
<organism evidence="11">
    <name type="scientific">Petromyzon marinus</name>
    <name type="common">Sea lamprey</name>
    <dbReference type="NCBI Taxonomy" id="7757"/>
    <lineage>
        <taxon>Eukaryota</taxon>
        <taxon>Metazoa</taxon>
        <taxon>Chordata</taxon>
        <taxon>Craniata</taxon>
        <taxon>Vertebrata</taxon>
        <taxon>Cyclostomata</taxon>
        <taxon>Hyperoartia</taxon>
        <taxon>Petromyzontiformes</taxon>
        <taxon>Petromyzontidae</taxon>
        <taxon>Petromyzon</taxon>
    </lineage>
</organism>
<dbReference type="GeneTree" id="ENSGT00940000155026"/>
<dbReference type="GO" id="GO:0006508">
    <property type="term" value="P:proteolysis"/>
    <property type="evidence" value="ECO:0007669"/>
    <property type="project" value="UniProtKB-KW"/>
</dbReference>
<reference evidence="11" key="1">
    <citation type="submission" date="2025-08" db="UniProtKB">
        <authorList>
            <consortium name="Ensembl"/>
        </authorList>
    </citation>
    <scope>IDENTIFICATION</scope>
</reference>
<dbReference type="PANTHER" id="PTHR43690">
    <property type="entry name" value="NARDILYSIN"/>
    <property type="match status" value="1"/>
</dbReference>
<dbReference type="Gene3D" id="3.30.830.10">
    <property type="entry name" value="Metalloenzyme, LuxS/M16 peptidase-like"/>
    <property type="match status" value="4"/>
</dbReference>
<dbReference type="Ensembl" id="ENSPMAT00000003268.1">
    <property type="protein sequence ID" value="ENSPMAP00000003253.1"/>
    <property type="gene ID" value="ENSPMAG00000002985.1"/>
</dbReference>